<feature type="region of interest" description="Disordered" evidence="1">
    <location>
        <begin position="1"/>
        <end position="24"/>
    </location>
</feature>
<dbReference type="Proteomes" id="UP000214646">
    <property type="component" value="Unassembled WGS sequence"/>
</dbReference>
<sequence>MHGETVSRSRRATNGIASPPRPTAVRGLFFTTSESRAGLPAMPLGTS</sequence>
<dbReference type="AlphaFoldDB" id="A0A225DC22"/>
<gene>
    <name evidence="2" type="ORF">FRUB_06173</name>
</gene>
<evidence type="ECO:0000313" key="3">
    <source>
        <dbReference type="Proteomes" id="UP000214646"/>
    </source>
</evidence>
<keyword evidence="3" id="KW-1185">Reference proteome</keyword>
<name>A0A225DC22_9BACT</name>
<dbReference type="EMBL" id="NIDE01000011">
    <property type="protein sequence ID" value="OWK39091.1"/>
    <property type="molecule type" value="Genomic_DNA"/>
</dbReference>
<comment type="caution">
    <text evidence="2">The sequence shown here is derived from an EMBL/GenBank/DDBJ whole genome shotgun (WGS) entry which is preliminary data.</text>
</comment>
<accession>A0A225DC22</accession>
<protein>
    <submittedName>
        <fullName evidence="2">Uncharacterized protein</fullName>
    </submittedName>
</protein>
<evidence type="ECO:0000256" key="1">
    <source>
        <dbReference type="SAM" id="MobiDB-lite"/>
    </source>
</evidence>
<organism evidence="2 3">
    <name type="scientific">Fimbriiglobus ruber</name>
    <dbReference type="NCBI Taxonomy" id="1908690"/>
    <lineage>
        <taxon>Bacteria</taxon>
        <taxon>Pseudomonadati</taxon>
        <taxon>Planctomycetota</taxon>
        <taxon>Planctomycetia</taxon>
        <taxon>Gemmatales</taxon>
        <taxon>Gemmataceae</taxon>
        <taxon>Fimbriiglobus</taxon>
    </lineage>
</organism>
<reference evidence="3" key="1">
    <citation type="submission" date="2017-06" db="EMBL/GenBank/DDBJ databases">
        <title>Genome analysis of Fimbriiglobus ruber SP5, the first member of the order Planctomycetales with confirmed chitinolytic capability.</title>
        <authorList>
            <person name="Ravin N.V."/>
            <person name="Rakitin A.L."/>
            <person name="Ivanova A.A."/>
            <person name="Beletsky A.V."/>
            <person name="Kulichevskaya I.S."/>
            <person name="Mardanov A.V."/>
            <person name="Dedysh S.N."/>
        </authorList>
    </citation>
    <scope>NUCLEOTIDE SEQUENCE [LARGE SCALE GENOMIC DNA]</scope>
    <source>
        <strain evidence="3">SP5</strain>
    </source>
</reference>
<evidence type="ECO:0000313" key="2">
    <source>
        <dbReference type="EMBL" id="OWK39091.1"/>
    </source>
</evidence>
<proteinExistence type="predicted"/>